<evidence type="ECO:0000313" key="2">
    <source>
        <dbReference type="EMBL" id="GAA1540466.1"/>
    </source>
</evidence>
<accession>A0ABN2BGS5</accession>
<dbReference type="InterPro" id="IPR012296">
    <property type="entry name" value="Nuclease_put_TT1808"/>
</dbReference>
<evidence type="ECO:0000259" key="1">
    <source>
        <dbReference type="Pfam" id="PF05685"/>
    </source>
</evidence>
<dbReference type="PANTHER" id="PTHR35400:SF3">
    <property type="entry name" value="SLL1072 PROTEIN"/>
    <property type="match status" value="1"/>
</dbReference>
<feature type="domain" description="Putative restriction endonuclease" evidence="1">
    <location>
        <begin position="21"/>
        <end position="167"/>
    </location>
</feature>
<evidence type="ECO:0000313" key="3">
    <source>
        <dbReference type="Proteomes" id="UP001500842"/>
    </source>
</evidence>
<dbReference type="EMBL" id="BAAAOR010000038">
    <property type="protein sequence ID" value="GAA1540466.1"/>
    <property type="molecule type" value="Genomic_DNA"/>
</dbReference>
<gene>
    <name evidence="2" type="ORF">GCM10009788_49060</name>
</gene>
<dbReference type="CDD" id="cd06260">
    <property type="entry name" value="DUF820-like"/>
    <property type="match status" value="1"/>
</dbReference>
<dbReference type="SUPFAM" id="SSF52980">
    <property type="entry name" value="Restriction endonuclease-like"/>
    <property type="match status" value="1"/>
</dbReference>
<dbReference type="RefSeq" id="WP_181410755.1">
    <property type="nucleotide sequence ID" value="NZ_BAAAOR010000038.1"/>
</dbReference>
<name>A0ABN2BGS5_9ACTN</name>
<comment type="caution">
    <text evidence="2">The sequence shown here is derived from an EMBL/GenBank/DDBJ whole genome shotgun (WGS) entry which is preliminary data.</text>
</comment>
<organism evidence="2 3">
    <name type="scientific">Nocardioides humi</name>
    <dbReference type="NCBI Taxonomy" id="449461"/>
    <lineage>
        <taxon>Bacteria</taxon>
        <taxon>Bacillati</taxon>
        <taxon>Actinomycetota</taxon>
        <taxon>Actinomycetes</taxon>
        <taxon>Propionibacteriales</taxon>
        <taxon>Nocardioidaceae</taxon>
        <taxon>Nocardioides</taxon>
    </lineage>
</organism>
<dbReference type="Pfam" id="PF05685">
    <property type="entry name" value="Uma2"/>
    <property type="match status" value="1"/>
</dbReference>
<dbReference type="Gene3D" id="3.90.1570.10">
    <property type="entry name" value="tt1808, chain A"/>
    <property type="match status" value="1"/>
</dbReference>
<proteinExistence type="predicted"/>
<reference evidence="2 3" key="1">
    <citation type="journal article" date="2019" name="Int. J. Syst. Evol. Microbiol.">
        <title>The Global Catalogue of Microorganisms (GCM) 10K type strain sequencing project: providing services to taxonomists for standard genome sequencing and annotation.</title>
        <authorList>
            <consortium name="The Broad Institute Genomics Platform"/>
            <consortium name="The Broad Institute Genome Sequencing Center for Infectious Disease"/>
            <person name="Wu L."/>
            <person name="Ma J."/>
        </authorList>
    </citation>
    <scope>NUCLEOTIDE SEQUENCE [LARGE SCALE GENOMIC DNA]</scope>
    <source>
        <strain evidence="2 3">JCM 14942</strain>
    </source>
</reference>
<dbReference type="InterPro" id="IPR008538">
    <property type="entry name" value="Uma2"/>
</dbReference>
<sequence>MSVALAGDHVETLQRIPMSYEEYQALPEHPRAEWVDGIVVFMSPLGARPEHQQAARRLANLIEDALAGLEVIESVGIALPRNRERLPDVAAFGAPVRTELPVVETPILVAEVLSPSTRREDLIRKGPEYAEAGIAQYWVVDLDARTIEVQENVDGRWELLATIDDGNPTADVQVGEHGTVTVDLAAVLR</sequence>
<dbReference type="InterPro" id="IPR011335">
    <property type="entry name" value="Restrct_endonuc-II-like"/>
</dbReference>
<protein>
    <recommendedName>
        <fullName evidence="1">Putative restriction endonuclease domain-containing protein</fullName>
    </recommendedName>
</protein>
<dbReference type="PANTHER" id="PTHR35400">
    <property type="entry name" value="SLR1083 PROTEIN"/>
    <property type="match status" value="1"/>
</dbReference>
<keyword evidence="3" id="KW-1185">Reference proteome</keyword>
<dbReference type="Proteomes" id="UP001500842">
    <property type="component" value="Unassembled WGS sequence"/>
</dbReference>